<dbReference type="Gene3D" id="2.40.160.60">
    <property type="entry name" value="Outer membrane protein transport protein (OMPP1/FadL/TodX)"/>
    <property type="match status" value="1"/>
</dbReference>
<keyword evidence="5 8" id="KW-0732">Signal</keyword>
<protein>
    <recommendedName>
        <fullName evidence="11">Long-chain fatty acid transporter</fullName>
    </recommendedName>
</protein>
<keyword evidence="10" id="KW-1185">Reference proteome</keyword>
<proteinExistence type="inferred from homology"/>
<dbReference type="InterPro" id="IPR005017">
    <property type="entry name" value="OMPP1/FadL/TodX"/>
</dbReference>
<feature type="signal peptide" evidence="8">
    <location>
        <begin position="1"/>
        <end position="36"/>
    </location>
</feature>
<reference evidence="9 10" key="1">
    <citation type="submission" date="2015-07" db="EMBL/GenBank/DDBJ databases">
        <title>Genome analysis of myxobacterium Chondromyces crocatus Cm c5 reveals a high potential for natural compound synthesis and the genetic basis for the loss of fruiting body formation.</title>
        <authorList>
            <person name="Zaburannyi N."/>
            <person name="Bunk B."/>
            <person name="Maier J."/>
            <person name="Overmann J."/>
            <person name="Mueller R."/>
        </authorList>
    </citation>
    <scope>NUCLEOTIDE SEQUENCE [LARGE SCALE GENOMIC DNA]</scope>
    <source>
        <strain evidence="9 10">Cm c5</strain>
    </source>
</reference>
<keyword evidence="3" id="KW-1134">Transmembrane beta strand</keyword>
<evidence type="ECO:0000256" key="8">
    <source>
        <dbReference type="SAM" id="SignalP"/>
    </source>
</evidence>
<evidence type="ECO:0000256" key="7">
    <source>
        <dbReference type="ARBA" id="ARBA00023237"/>
    </source>
</evidence>
<sequence>MALLRNCPTLRRGSVRAIPFALALLGTALWADSAHATGFSTARFGAEHGNPVTPNATAIYYNPASLAETTGYNIFVDGSLALRSASWLHDADPGDSSVAGANTGSASLFNAVAAPMIGASAKFGDFAIGAGFYVPFGGQASWNKNDAFENNPDYAGPVDGVQRWHTISGAIQSMYFSLGAAYKLPFGLSIGLSGNLIRSSASTLRARNLDGSNTLAMEGRSLLDVSGLQASFGAGLMYEAMKDKLWFGASYQARPNINGQVKLDGTLRNNFSGTMTEDAVTLHQGLPDVIRLGARFKPTDYLELRLFGDLTRWSAMKSQCIALEGETCEVNEDGSPAEGSTPLANLPRNWSDGFGIRAGLSYWPTETAELFSGIGYDSNVVPDETLEPTLTDFHDVSVAIGGRFALGKHLALAASYTHFFYVQRDTTGLSTLAEQASPSRAPDSGGVYSQTLGVFNVNLNVAF</sequence>
<accession>A0A0K1ETJ3</accession>
<dbReference type="GO" id="GO:0015483">
    <property type="term" value="F:long-chain fatty acid transporting porin activity"/>
    <property type="evidence" value="ECO:0007669"/>
    <property type="project" value="TreeGrafter"/>
</dbReference>
<evidence type="ECO:0000256" key="1">
    <source>
        <dbReference type="ARBA" id="ARBA00004571"/>
    </source>
</evidence>
<dbReference type="PANTHER" id="PTHR35093:SF8">
    <property type="entry name" value="OUTER MEMBRANE PROTEIN NMB0088-RELATED"/>
    <property type="match status" value="1"/>
</dbReference>
<evidence type="ECO:0000256" key="5">
    <source>
        <dbReference type="ARBA" id="ARBA00022729"/>
    </source>
</evidence>
<comment type="subcellular location">
    <subcellularLocation>
        <location evidence="1">Cell outer membrane</location>
        <topology evidence="1">Multi-pass membrane protein</topology>
    </subcellularLocation>
</comment>
<evidence type="ECO:0000256" key="2">
    <source>
        <dbReference type="ARBA" id="ARBA00008163"/>
    </source>
</evidence>
<dbReference type="PATRIC" id="fig|52.7.peg.9005"/>
<comment type="similarity">
    <text evidence="2">Belongs to the OmpP1/FadL family.</text>
</comment>
<dbReference type="STRING" id="52.CMC5_081900"/>
<dbReference type="RefSeq" id="WP_050435352.1">
    <property type="nucleotide sequence ID" value="NZ_CP012159.1"/>
</dbReference>
<evidence type="ECO:0008006" key="11">
    <source>
        <dbReference type="Google" id="ProtNLM"/>
    </source>
</evidence>
<dbReference type="EMBL" id="CP012159">
    <property type="protein sequence ID" value="AKT43953.1"/>
    <property type="molecule type" value="Genomic_DNA"/>
</dbReference>
<dbReference type="SUPFAM" id="SSF56935">
    <property type="entry name" value="Porins"/>
    <property type="match status" value="1"/>
</dbReference>
<keyword evidence="6" id="KW-0472">Membrane</keyword>
<feature type="chain" id="PRO_5005459986" description="Long-chain fatty acid transporter" evidence="8">
    <location>
        <begin position="37"/>
        <end position="463"/>
    </location>
</feature>
<dbReference type="KEGG" id="ccro:CMC5_081900"/>
<name>A0A0K1ETJ3_CHOCO</name>
<keyword evidence="7" id="KW-0998">Cell outer membrane</keyword>
<evidence type="ECO:0000313" key="10">
    <source>
        <dbReference type="Proteomes" id="UP000067626"/>
    </source>
</evidence>
<keyword evidence="4" id="KW-0812">Transmembrane</keyword>
<dbReference type="AlphaFoldDB" id="A0A0K1ETJ3"/>
<dbReference type="PANTHER" id="PTHR35093">
    <property type="entry name" value="OUTER MEMBRANE PROTEIN NMB0088-RELATED"/>
    <property type="match status" value="1"/>
</dbReference>
<evidence type="ECO:0000256" key="3">
    <source>
        <dbReference type="ARBA" id="ARBA00022452"/>
    </source>
</evidence>
<dbReference type="Proteomes" id="UP000067626">
    <property type="component" value="Chromosome"/>
</dbReference>
<dbReference type="Pfam" id="PF03349">
    <property type="entry name" value="Toluene_X"/>
    <property type="match status" value="1"/>
</dbReference>
<evidence type="ECO:0000256" key="6">
    <source>
        <dbReference type="ARBA" id="ARBA00023136"/>
    </source>
</evidence>
<dbReference type="OrthoDB" id="9922at2"/>
<gene>
    <name evidence="9" type="ORF">CMC5_081900</name>
</gene>
<organism evidence="9 10">
    <name type="scientific">Chondromyces crocatus</name>
    <dbReference type="NCBI Taxonomy" id="52"/>
    <lineage>
        <taxon>Bacteria</taxon>
        <taxon>Pseudomonadati</taxon>
        <taxon>Myxococcota</taxon>
        <taxon>Polyangia</taxon>
        <taxon>Polyangiales</taxon>
        <taxon>Polyangiaceae</taxon>
        <taxon>Chondromyces</taxon>
    </lineage>
</organism>
<evidence type="ECO:0000313" key="9">
    <source>
        <dbReference type="EMBL" id="AKT43953.1"/>
    </source>
</evidence>
<dbReference type="GO" id="GO:0009279">
    <property type="term" value="C:cell outer membrane"/>
    <property type="evidence" value="ECO:0007669"/>
    <property type="project" value="UniProtKB-SubCell"/>
</dbReference>
<evidence type="ECO:0000256" key="4">
    <source>
        <dbReference type="ARBA" id="ARBA00022692"/>
    </source>
</evidence>